<dbReference type="NCBIfam" id="TIGR04256">
    <property type="entry name" value="GxxExxY"/>
    <property type="match status" value="1"/>
</dbReference>
<reference evidence="2" key="1">
    <citation type="submission" date="2017-09" db="EMBL/GenBank/DDBJ databases">
        <title>Depth-based differentiation of microbial function through sediment-hosted aquifers and enrichment of novel symbionts in the deep terrestrial subsurface.</title>
        <authorList>
            <person name="Probst A.J."/>
            <person name="Ladd B."/>
            <person name="Jarett J.K."/>
            <person name="Geller-Mcgrath D.E."/>
            <person name="Sieber C.M.K."/>
            <person name="Emerson J.B."/>
            <person name="Anantharaman K."/>
            <person name="Thomas B.C."/>
            <person name="Malmstrom R."/>
            <person name="Stieglmeier M."/>
            <person name="Klingl A."/>
            <person name="Woyke T."/>
            <person name="Ryan C.M."/>
            <person name="Banfield J.F."/>
        </authorList>
    </citation>
    <scope>NUCLEOTIDE SEQUENCE [LARGE SCALE GENOMIC DNA]</scope>
</reference>
<accession>A0A2M8L6A0</accession>
<dbReference type="AlphaFoldDB" id="A0A2M8L6A0"/>
<dbReference type="InterPro" id="IPR026350">
    <property type="entry name" value="GxxExxY"/>
</dbReference>
<dbReference type="Pfam" id="PF13366">
    <property type="entry name" value="PDDEXK_3"/>
    <property type="match status" value="1"/>
</dbReference>
<name>A0A2M8L6A0_9BACT</name>
<evidence type="ECO:0000313" key="2">
    <source>
        <dbReference type="Proteomes" id="UP000229500"/>
    </source>
</evidence>
<proteinExistence type="predicted"/>
<gene>
    <name evidence="1" type="ORF">COU96_00185</name>
</gene>
<dbReference type="Proteomes" id="UP000229500">
    <property type="component" value="Unassembled WGS sequence"/>
</dbReference>
<protein>
    <submittedName>
        <fullName evidence="1">GxxExxY protein</fullName>
    </submittedName>
</protein>
<comment type="caution">
    <text evidence="1">The sequence shown here is derived from an EMBL/GenBank/DDBJ whole genome shotgun (WGS) entry which is preliminary data.</text>
</comment>
<evidence type="ECO:0000313" key="1">
    <source>
        <dbReference type="EMBL" id="PJE69359.1"/>
    </source>
</evidence>
<organism evidence="1 2">
    <name type="scientific">Candidatus Shapirobacteria bacterium CG10_big_fil_rev_8_21_14_0_10_38_14</name>
    <dbReference type="NCBI Taxonomy" id="1974483"/>
    <lineage>
        <taxon>Bacteria</taxon>
        <taxon>Candidatus Shapironibacteriota</taxon>
    </lineage>
</organism>
<sequence>MVSNNNRINSKIVLPHLSYKIMGALFKVHNELGPSLLEKYYQRAIASELETQKFAYKKEVPVRIEYQGRSIGRYFLDFIVESLVILEIKAERYYSPKFFKQALAYLEQTNLPLAIIVNFRRDKLRSKRIINPAFKDIDLTKKDIKFEFIK</sequence>
<dbReference type="EMBL" id="PFEL01000010">
    <property type="protein sequence ID" value="PJE69359.1"/>
    <property type="molecule type" value="Genomic_DNA"/>
</dbReference>